<organism evidence="1 2">
    <name type="scientific">Tanacetum coccineum</name>
    <dbReference type="NCBI Taxonomy" id="301880"/>
    <lineage>
        <taxon>Eukaryota</taxon>
        <taxon>Viridiplantae</taxon>
        <taxon>Streptophyta</taxon>
        <taxon>Embryophyta</taxon>
        <taxon>Tracheophyta</taxon>
        <taxon>Spermatophyta</taxon>
        <taxon>Magnoliopsida</taxon>
        <taxon>eudicotyledons</taxon>
        <taxon>Gunneridae</taxon>
        <taxon>Pentapetalae</taxon>
        <taxon>asterids</taxon>
        <taxon>campanulids</taxon>
        <taxon>Asterales</taxon>
        <taxon>Asteraceae</taxon>
        <taxon>Asteroideae</taxon>
        <taxon>Anthemideae</taxon>
        <taxon>Anthemidinae</taxon>
        <taxon>Tanacetum</taxon>
    </lineage>
</organism>
<reference evidence="1" key="2">
    <citation type="submission" date="2022-01" db="EMBL/GenBank/DDBJ databases">
        <authorList>
            <person name="Yamashiro T."/>
            <person name="Shiraishi A."/>
            <person name="Satake H."/>
            <person name="Nakayama K."/>
        </authorList>
    </citation>
    <scope>NUCLEOTIDE SEQUENCE</scope>
</reference>
<accession>A0ABQ5ACY6</accession>
<evidence type="ECO:0000313" key="1">
    <source>
        <dbReference type="EMBL" id="GJS99097.1"/>
    </source>
</evidence>
<sequence>MIGYGVLEFLRVGPLLWLDCKARIRRIHQRKFRRIPCLPLTKYYKETSSKRRIQRRPIRRIQDIVCEYSGRYQTWSYSKKSPIRRIQYLGYDILIRASRLKKVMADKGKKSRKFLDLHNNAFSGTNGKDAVEHIEYYLKIIDPVDLDLLTKDIMGFKTYEDYKDDWIYEWNENVPWVYDKPWLDNGIWKEPKPKRWKGNEIYYHNYDEGEYENKAHEEGHELCGIKKTREVSVFQIKIYKMIKYSFNDEEEYVAVKEDEYDDLTITSLAVEMCILAKLMIEYSSRLLGLKRLHGFLKVTAAQVHNGNYAKCFALRNFDLEDMELESTNSGPTAKLPILKLGEYEMWAIRIKQYFQIQDYALWEVIENGDSMGFPVQKTVGTSNGGQTLAFMTAPSSSSTNDANTTCSQDLEQIHEDDLEAMDLKWQLSLLSVRAKKYYQRTGCTAPKGKEGSIRSDMANNKFNKQGLKVIVIPQSPRQVDKSKIIDKIKNGMGYHDVTPPLPLIFNAPPKHEYVQRCQEEFQHPAIEGYRPKILKECK</sequence>
<reference evidence="1" key="1">
    <citation type="journal article" date="2022" name="Int. J. Mol. Sci.">
        <title>Draft Genome of Tanacetum Coccineum: Genomic Comparison of Closely Related Tanacetum-Family Plants.</title>
        <authorList>
            <person name="Yamashiro T."/>
            <person name="Shiraishi A."/>
            <person name="Nakayama K."/>
            <person name="Satake H."/>
        </authorList>
    </citation>
    <scope>NUCLEOTIDE SEQUENCE</scope>
</reference>
<keyword evidence="2" id="KW-1185">Reference proteome</keyword>
<evidence type="ECO:0000313" key="2">
    <source>
        <dbReference type="Proteomes" id="UP001151760"/>
    </source>
</evidence>
<gene>
    <name evidence="1" type="ORF">Tco_0820267</name>
</gene>
<protein>
    <submittedName>
        <fullName evidence="1">Uncharacterized protein</fullName>
    </submittedName>
</protein>
<name>A0ABQ5ACY6_9ASTR</name>
<dbReference type="EMBL" id="BQNB010012093">
    <property type="protein sequence ID" value="GJS99097.1"/>
    <property type="molecule type" value="Genomic_DNA"/>
</dbReference>
<dbReference type="Proteomes" id="UP001151760">
    <property type="component" value="Unassembled WGS sequence"/>
</dbReference>
<proteinExistence type="predicted"/>
<comment type="caution">
    <text evidence="1">The sequence shown here is derived from an EMBL/GenBank/DDBJ whole genome shotgun (WGS) entry which is preliminary data.</text>
</comment>